<sequence length="86" mass="10027">MGLCNRGILMQVLYRCRWDFGTGGKLMQVFYRCRWDFVTGGYSCRYSTGAVRLCYRGGAILMRVLNRCRCDFLTGGILMQVLYRCR</sequence>
<keyword evidence="2" id="KW-1185">Reference proteome</keyword>
<proteinExistence type="predicted"/>
<gene>
    <name evidence="1" type="ORF">DPMN_163554</name>
</gene>
<dbReference type="AlphaFoldDB" id="A0A9D4IUI9"/>
<dbReference type="Proteomes" id="UP000828390">
    <property type="component" value="Unassembled WGS sequence"/>
</dbReference>
<comment type="caution">
    <text evidence="1">The sequence shown here is derived from an EMBL/GenBank/DDBJ whole genome shotgun (WGS) entry which is preliminary data.</text>
</comment>
<accession>A0A9D4IUI9</accession>
<evidence type="ECO:0000313" key="1">
    <source>
        <dbReference type="EMBL" id="KAH3785464.1"/>
    </source>
</evidence>
<reference evidence="1" key="1">
    <citation type="journal article" date="2019" name="bioRxiv">
        <title>The Genome of the Zebra Mussel, Dreissena polymorpha: A Resource for Invasive Species Research.</title>
        <authorList>
            <person name="McCartney M.A."/>
            <person name="Auch B."/>
            <person name="Kono T."/>
            <person name="Mallez S."/>
            <person name="Zhang Y."/>
            <person name="Obille A."/>
            <person name="Becker A."/>
            <person name="Abrahante J.E."/>
            <person name="Garbe J."/>
            <person name="Badalamenti J.P."/>
            <person name="Herman A."/>
            <person name="Mangelson H."/>
            <person name="Liachko I."/>
            <person name="Sullivan S."/>
            <person name="Sone E.D."/>
            <person name="Koren S."/>
            <person name="Silverstein K.A.T."/>
            <person name="Beckman K.B."/>
            <person name="Gohl D.M."/>
        </authorList>
    </citation>
    <scope>NUCLEOTIDE SEQUENCE</scope>
    <source>
        <strain evidence="1">Duluth1</strain>
        <tissue evidence="1">Whole animal</tissue>
    </source>
</reference>
<reference evidence="1" key="2">
    <citation type="submission" date="2020-11" db="EMBL/GenBank/DDBJ databases">
        <authorList>
            <person name="McCartney M.A."/>
            <person name="Auch B."/>
            <person name="Kono T."/>
            <person name="Mallez S."/>
            <person name="Becker A."/>
            <person name="Gohl D.M."/>
            <person name="Silverstein K.A.T."/>
            <person name="Koren S."/>
            <person name="Bechman K.B."/>
            <person name="Herman A."/>
            <person name="Abrahante J.E."/>
            <person name="Garbe J."/>
        </authorList>
    </citation>
    <scope>NUCLEOTIDE SEQUENCE</scope>
    <source>
        <strain evidence="1">Duluth1</strain>
        <tissue evidence="1">Whole animal</tissue>
    </source>
</reference>
<protein>
    <submittedName>
        <fullName evidence="1">Uncharacterized protein</fullName>
    </submittedName>
</protein>
<organism evidence="1 2">
    <name type="scientific">Dreissena polymorpha</name>
    <name type="common">Zebra mussel</name>
    <name type="synonym">Mytilus polymorpha</name>
    <dbReference type="NCBI Taxonomy" id="45954"/>
    <lineage>
        <taxon>Eukaryota</taxon>
        <taxon>Metazoa</taxon>
        <taxon>Spiralia</taxon>
        <taxon>Lophotrochozoa</taxon>
        <taxon>Mollusca</taxon>
        <taxon>Bivalvia</taxon>
        <taxon>Autobranchia</taxon>
        <taxon>Heteroconchia</taxon>
        <taxon>Euheterodonta</taxon>
        <taxon>Imparidentia</taxon>
        <taxon>Neoheterodontei</taxon>
        <taxon>Myida</taxon>
        <taxon>Dreissenoidea</taxon>
        <taxon>Dreissenidae</taxon>
        <taxon>Dreissena</taxon>
    </lineage>
</organism>
<dbReference type="EMBL" id="JAIWYP010000008">
    <property type="protein sequence ID" value="KAH3785464.1"/>
    <property type="molecule type" value="Genomic_DNA"/>
</dbReference>
<name>A0A9D4IUI9_DREPO</name>
<evidence type="ECO:0000313" key="2">
    <source>
        <dbReference type="Proteomes" id="UP000828390"/>
    </source>
</evidence>